<dbReference type="Pfam" id="PF01047">
    <property type="entry name" value="MarR"/>
    <property type="match status" value="1"/>
</dbReference>
<dbReference type="InterPro" id="IPR036390">
    <property type="entry name" value="WH_DNA-bd_sf"/>
</dbReference>
<dbReference type="SMART" id="SM00347">
    <property type="entry name" value="HTH_MARR"/>
    <property type="match status" value="1"/>
</dbReference>
<dbReference type="GO" id="GO:0003700">
    <property type="term" value="F:DNA-binding transcription factor activity"/>
    <property type="evidence" value="ECO:0007669"/>
    <property type="project" value="InterPro"/>
</dbReference>
<dbReference type="EMBL" id="UINC01000326">
    <property type="protein sequence ID" value="SUZ53339.1"/>
    <property type="molecule type" value="Genomic_DNA"/>
</dbReference>
<dbReference type="GO" id="GO:0006950">
    <property type="term" value="P:response to stress"/>
    <property type="evidence" value="ECO:0007669"/>
    <property type="project" value="TreeGrafter"/>
</dbReference>
<reference evidence="3" key="1">
    <citation type="submission" date="2018-05" db="EMBL/GenBank/DDBJ databases">
        <authorList>
            <person name="Lanie J.A."/>
            <person name="Ng W.-L."/>
            <person name="Kazmierczak K.M."/>
            <person name="Andrzejewski T.M."/>
            <person name="Davidsen T.M."/>
            <person name="Wayne K.J."/>
            <person name="Tettelin H."/>
            <person name="Glass J.I."/>
            <person name="Rusch D."/>
            <person name="Podicherti R."/>
            <person name="Tsui H.-C.T."/>
            <person name="Winkler M.E."/>
        </authorList>
    </citation>
    <scope>NUCLEOTIDE SEQUENCE</scope>
</reference>
<feature type="domain" description="HTH marR-type" evidence="2">
    <location>
        <begin position="12"/>
        <end position="141"/>
    </location>
</feature>
<dbReference type="PROSITE" id="PS50995">
    <property type="entry name" value="HTH_MARR_2"/>
    <property type="match status" value="1"/>
</dbReference>
<dbReference type="AlphaFoldDB" id="A0A381NG14"/>
<sequence>MKTMDVKSRELADEVLRTIPLVTRKVAADLRRSATHMKLAHIGLLTIIAQDPHSLSELADLHATSMPTMSKTITTIENLGWVARSRSDSDRRIVLIKATPAGRAALREVHELAIAPIEEALDSLTATQRQKLSAGLKVLRETIANSPFEQGKESPASASFADRNGQ</sequence>
<evidence type="ECO:0000256" key="1">
    <source>
        <dbReference type="SAM" id="MobiDB-lite"/>
    </source>
</evidence>
<evidence type="ECO:0000259" key="2">
    <source>
        <dbReference type="PROSITE" id="PS50995"/>
    </source>
</evidence>
<organism evidence="3">
    <name type="scientific">marine metagenome</name>
    <dbReference type="NCBI Taxonomy" id="408172"/>
    <lineage>
        <taxon>unclassified sequences</taxon>
        <taxon>metagenomes</taxon>
        <taxon>ecological metagenomes</taxon>
    </lineage>
</organism>
<dbReference type="PANTHER" id="PTHR33164">
    <property type="entry name" value="TRANSCRIPTIONAL REGULATOR, MARR FAMILY"/>
    <property type="match status" value="1"/>
</dbReference>
<feature type="region of interest" description="Disordered" evidence="1">
    <location>
        <begin position="145"/>
        <end position="166"/>
    </location>
</feature>
<dbReference type="SUPFAM" id="SSF46785">
    <property type="entry name" value="Winged helix' DNA-binding domain"/>
    <property type="match status" value="1"/>
</dbReference>
<accession>A0A381NG14</accession>
<dbReference type="InterPro" id="IPR036388">
    <property type="entry name" value="WH-like_DNA-bd_sf"/>
</dbReference>
<name>A0A381NG14_9ZZZZ</name>
<gene>
    <name evidence="3" type="ORF">METZ01_LOCUS6193</name>
</gene>
<proteinExistence type="predicted"/>
<dbReference type="Gene3D" id="1.10.10.10">
    <property type="entry name" value="Winged helix-like DNA-binding domain superfamily/Winged helix DNA-binding domain"/>
    <property type="match status" value="1"/>
</dbReference>
<protein>
    <recommendedName>
        <fullName evidence="2">HTH marR-type domain-containing protein</fullName>
    </recommendedName>
</protein>
<evidence type="ECO:0000313" key="3">
    <source>
        <dbReference type="EMBL" id="SUZ53339.1"/>
    </source>
</evidence>
<dbReference type="PANTHER" id="PTHR33164:SF43">
    <property type="entry name" value="HTH-TYPE TRANSCRIPTIONAL REPRESSOR YETL"/>
    <property type="match status" value="1"/>
</dbReference>
<dbReference type="InterPro" id="IPR039422">
    <property type="entry name" value="MarR/SlyA-like"/>
</dbReference>
<dbReference type="InterPro" id="IPR000835">
    <property type="entry name" value="HTH_MarR-typ"/>
</dbReference>